<gene>
    <name evidence="1" type="ORF">ANE_LOCUS16308</name>
</gene>
<organism evidence="1 2">
    <name type="scientific">Arabis nemorensis</name>
    <dbReference type="NCBI Taxonomy" id="586526"/>
    <lineage>
        <taxon>Eukaryota</taxon>
        <taxon>Viridiplantae</taxon>
        <taxon>Streptophyta</taxon>
        <taxon>Embryophyta</taxon>
        <taxon>Tracheophyta</taxon>
        <taxon>Spermatophyta</taxon>
        <taxon>Magnoliopsida</taxon>
        <taxon>eudicotyledons</taxon>
        <taxon>Gunneridae</taxon>
        <taxon>Pentapetalae</taxon>
        <taxon>rosids</taxon>
        <taxon>malvids</taxon>
        <taxon>Brassicales</taxon>
        <taxon>Brassicaceae</taxon>
        <taxon>Arabideae</taxon>
        <taxon>Arabis</taxon>
    </lineage>
</organism>
<evidence type="ECO:0000313" key="1">
    <source>
        <dbReference type="EMBL" id="VVB05864.1"/>
    </source>
</evidence>
<accession>A0A565BWU2</accession>
<evidence type="ECO:0000313" key="2">
    <source>
        <dbReference type="Proteomes" id="UP000489600"/>
    </source>
</evidence>
<dbReference type="EMBL" id="CABITT030000005">
    <property type="protein sequence ID" value="VVB05864.1"/>
    <property type="molecule type" value="Genomic_DNA"/>
</dbReference>
<comment type="caution">
    <text evidence="1">The sequence shown here is derived from an EMBL/GenBank/DDBJ whole genome shotgun (WGS) entry which is preliminary data.</text>
</comment>
<sequence length="106" mass="11787">MATGSLTRDPEDLVKNKAADAQRHLQMIGAKTGKKQTEQRNLGYDTLRSVTTFMSLIVMHHNGQVMKILVGWRWKSIGGLEWAKKLSHLVKGVATYAQTLPAILVT</sequence>
<keyword evidence="2" id="KW-1185">Reference proteome</keyword>
<proteinExistence type="predicted"/>
<name>A0A565BWU2_9BRAS</name>
<dbReference type="Proteomes" id="UP000489600">
    <property type="component" value="Unassembled WGS sequence"/>
</dbReference>
<dbReference type="AlphaFoldDB" id="A0A565BWU2"/>
<protein>
    <submittedName>
        <fullName evidence="1">Uncharacterized protein</fullName>
    </submittedName>
</protein>
<reference evidence="1" key="1">
    <citation type="submission" date="2019-07" db="EMBL/GenBank/DDBJ databases">
        <authorList>
            <person name="Dittberner H."/>
        </authorList>
    </citation>
    <scope>NUCLEOTIDE SEQUENCE [LARGE SCALE GENOMIC DNA]</scope>
</reference>